<evidence type="ECO:0000313" key="2">
    <source>
        <dbReference type="Proteomes" id="UP000276133"/>
    </source>
</evidence>
<proteinExistence type="predicted"/>
<dbReference type="Proteomes" id="UP000276133">
    <property type="component" value="Unassembled WGS sequence"/>
</dbReference>
<organism evidence="1 2">
    <name type="scientific">Brachionus plicatilis</name>
    <name type="common">Marine rotifer</name>
    <name type="synonym">Brachionus muelleri</name>
    <dbReference type="NCBI Taxonomy" id="10195"/>
    <lineage>
        <taxon>Eukaryota</taxon>
        <taxon>Metazoa</taxon>
        <taxon>Spiralia</taxon>
        <taxon>Gnathifera</taxon>
        <taxon>Rotifera</taxon>
        <taxon>Eurotatoria</taxon>
        <taxon>Monogononta</taxon>
        <taxon>Pseudotrocha</taxon>
        <taxon>Ploima</taxon>
        <taxon>Brachionidae</taxon>
        <taxon>Brachionus</taxon>
    </lineage>
</organism>
<comment type="caution">
    <text evidence="1">The sequence shown here is derived from an EMBL/GenBank/DDBJ whole genome shotgun (WGS) entry which is preliminary data.</text>
</comment>
<accession>A0A3M7PDC6</accession>
<protein>
    <submittedName>
        <fullName evidence="1">Uncharacterized protein</fullName>
    </submittedName>
</protein>
<gene>
    <name evidence="1" type="ORF">BpHYR1_003629</name>
</gene>
<evidence type="ECO:0000313" key="1">
    <source>
        <dbReference type="EMBL" id="RMZ96999.1"/>
    </source>
</evidence>
<reference evidence="1 2" key="1">
    <citation type="journal article" date="2018" name="Sci. Rep.">
        <title>Genomic signatures of local adaptation to the degree of environmental predictability in rotifers.</title>
        <authorList>
            <person name="Franch-Gras L."/>
            <person name="Hahn C."/>
            <person name="Garcia-Roger E.M."/>
            <person name="Carmona M.J."/>
            <person name="Serra M."/>
            <person name="Gomez A."/>
        </authorList>
    </citation>
    <scope>NUCLEOTIDE SEQUENCE [LARGE SCALE GENOMIC DNA]</scope>
    <source>
        <strain evidence="1">HYR1</strain>
    </source>
</reference>
<dbReference type="AlphaFoldDB" id="A0A3M7PDC6"/>
<dbReference type="EMBL" id="REGN01011706">
    <property type="protein sequence ID" value="RMZ96999.1"/>
    <property type="molecule type" value="Genomic_DNA"/>
</dbReference>
<name>A0A3M7PDC6_BRAPC</name>
<sequence>MAKPIQYGMRARLNTIVGIIKDFLKLAPGWVRAIKIPVTVVPIFEPRVITYALRRLTIPIPHNGTKVAVIISKL</sequence>
<keyword evidence="2" id="KW-1185">Reference proteome</keyword>